<reference evidence="3" key="1">
    <citation type="journal article" date="2019" name="IScience">
        <title>Narwhal Genome Reveals Long-Term Low Genetic Diversity despite Current Large Abundance Size.</title>
        <authorList>
            <person name="Westbury M.V."/>
            <person name="Petersen B."/>
            <person name="Garde E."/>
            <person name="Heide-Jorgensen M.P."/>
            <person name="Lorenzen E.D."/>
        </authorList>
    </citation>
    <scope>NUCLEOTIDE SEQUENCE [LARGE SCALE GENOMIC DNA]</scope>
</reference>
<dbReference type="InterPro" id="IPR043444">
    <property type="entry name" value="TESPA1-like"/>
</dbReference>
<accession>A0A4U1FRW0</accession>
<comment type="caution">
    <text evidence="2">The sequence shown here is derived from an EMBL/GenBank/DDBJ whole genome shotgun (WGS) entry which is preliminary data.</text>
</comment>
<evidence type="ECO:0000256" key="1">
    <source>
        <dbReference type="SAM" id="MobiDB-lite"/>
    </source>
</evidence>
<evidence type="ECO:0000313" key="3">
    <source>
        <dbReference type="Proteomes" id="UP000308365"/>
    </source>
</evidence>
<name>A0A4U1FRW0_MONMO</name>
<dbReference type="Proteomes" id="UP000308365">
    <property type="component" value="Unassembled WGS sequence"/>
</dbReference>
<dbReference type="PANTHER" id="PTHR17469">
    <property type="entry name" value="SPERM SPECIFIC ANTIGEN 2-RELATED"/>
    <property type="match status" value="1"/>
</dbReference>
<evidence type="ECO:0000313" key="2">
    <source>
        <dbReference type="EMBL" id="TKC52928.1"/>
    </source>
</evidence>
<protein>
    <submittedName>
        <fullName evidence="2">Uncharacterized protein</fullName>
    </submittedName>
</protein>
<organism evidence="2 3">
    <name type="scientific">Monodon monoceros</name>
    <name type="common">Narwhal</name>
    <name type="synonym">Ceratodon monodon</name>
    <dbReference type="NCBI Taxonomy" id="40151"/>
    <lineage>
        <taxon>Eukaryota</taxon>
        <taxon>Metazoa</taxon>
        <taxon>Chordata</taxon>
        <taxon>Craniata</taxon>
        <taxon>Vertebrata</taxon>
        <taxon>Euteleostomi</taxon>
        <taxon>Mammalia</taxon>
        <taxon>Eutheria</taxon>
        <taxon>Laurasiatheria</taxon>
        <taxon>Artiodactyla</taxon>
        <taxon>Whippomorpha</taxon>
        <taxon>Cetacea</taxon>
        <taxon>Odontoceti</taxon>
        <taxon>Monodontidae</taxon>
        <taxon>Monodon</taxon>
    </lineage>
</organism>
<sequence length="410" mass="44507">MVMHITEVKDGFLRPERAGAVYVQSHHCESQRSPGIDCAQDKSFHVDSEAPRGTEGGKLCPDINNALLMQKKCPTARPQAQRPCPNIWKVHSPSRLSGWRYSPSEAKMFCKLASAAQSAVVLGMDSREATLECTTCDPITTAEPGLGTEARQFNDLEVTRPSPSPNLSLQTHVSLVSTQGAPAKLCLPTVVAAVTAISPATPCSYSHNHLEAQFRKALNVLQDTTRLWLSKAKANKNYSKQTFSNQIRTIRTNMFSVTEIQIPEMETMRTVCQSFRKHLEEIEQHLREQQALFSRGIPAAVVGGARVSTGRPGSANSRRDAIGTGDGYKWTEEKNGQTACAKIHPSMAPGAAFPPSDGQRAPCCSVTHLAAFPPSTLGRNTRMSPPVLAESDPASLSNCPVGEKDTDVFL</sequence>
<feature type="region of interest" description="Disordered" evidence="1">
    <location>
        <begin position="305"/>
        <end position="328"/>
    </location>
</feature>
<dbReference type="AlphaFoldDB" id="A0A4U1FRW0"/>
<dbReference type="PANTHER" id="PTHR17469:SF14">
    <property type="entry name" value="PROTEIN ITPRID1"/>
    <property type="match status" value="1"/>
</dbReference>
<dbReference type="EMBL" id="RWIC01000018">
    <property type="protein sequence ID" value="TKC52928.1"/>
    <property type="molecule type" value="Genomic_DNA"/>
</dbReference>
<gene>
    <name evidence="2" type="ORF">EI555_009104</name>
</gene>
<proteinExistence type="predicted"/>